<dbReference type="Proteomes" id="UP000598146">
    <property type="component" value="Unassembled WGS sequence"/>
</dbReference>
<proteinExistence type="predicted"/>
<feature type="region of interest" description="Disordered" evidence="1">
    <location>
        <begin position="1"/>
        <end position="45"/>
    </location>
</feature>
<name>A0A931CKD7_9ACTN</name>
<evidence type="ECO:0000313" key="2">
    <source>
        <dbReference type="EMBL" id="MBG0568671.1"/>
    </source>
</evidence>
<reference evidence="2" key="1">
    <citation type="submission" date="2020-11" db="EMBL/GenBank/DDBJ databases">
        <title>Isolation and identification of active actinomycetes.</title>
        <authorList>
            <person name="Sun X."/>
        </authorList>
    </citation>
    <scope>NUCLEOTIDE SEQUENCE</scope>
    <source>
        <strain evidence="2">NEAU-A11</strain>
    </source>
</reference>
<dbReference type="AlphaFoldDB" id="A0A931CKD7"/>
<gene>
    <name evidence="2" type="ORF">I4J89_45370</name>
</gene>
<accession>A0A931CKD7</accession>
<dbReference type="EMBL" id="JADQTO010000042">
    <property type="protein sequence ID" value="MBG0568671.1"/>
    <property type="molecule type" value="Genomic_DNA"/>
</dbReference>
<dbReference type="RefSeq" id="WP_196420441.1">
    <property type="nucleotide sequence ID" value="NZ_JADQTO010000042.1"/>
</dbReference>
<feature type="compositionally biased region" description="Low complexity" evidence="1">
    <location>
        <begin position="36"/>
        <end position="45"/>
    </location>
</feature>
<evidence type="ECO:0000256" key="1">
    <source>
        <dbReference type="SAM" id="MobiDB-lite"/>
    </source>
</evidence>
<sequence>MIPTGYRQVGDHKPDSQPPADDGPGIRFSAEAGSPDAATTATRSDAAVASALDAAIFSKLRLS</sequence>
<keyword evidence="3" id="KW-1185">Reference proteome</keyword>
<protein>
    <submittedName>
        <fullName evidence="2">Uncharacterized protein</fullName>
    </submittedName>
</protein>
<organism evidence="2 3">
    <name type="scientific">Actinoplanes aureus</name>
    <dbReference type="NCBI Taxonomy" id="2792083"/>
    <lineage>
        <taxon>Bacteria</taxon>
        <taxon>Bacillati</taxon>
        <taxon>Actinomycetota</taxon>
        <taxon>Actinomycetes</taxon>
        <taxon>Micromonosporales</taxon>
        <taxon>Micromonosporaceae</taxon>
        <taxon>Actinoplanes</taxon>
    </lineage>
</organism>
<comment type="caution">
    <text evidence="2">The sequence shown here is derived from an EMBL/GenBank/DDBJ whole genome shotgun (WGS) entry which is preliminary data.</text>
</comment>
<evidence type="ECO:0000313" key="3">
    <source>
        <dbReference type="Proteomes" id="UP000598146"/>
    </source>
</evidence>